<accession>A0ABP8F7B4</accession>
<sequence length="335" mass="35690">MRGDDDSPPSEPDRAVDGAAFILDQPADVESLWGDGAQVLWSTGEALMIAGSQGLGKTTLAGLLVRAQLGLDAEVLGLPVRSVDRILYLAMDRPRQISRSLRRQFTEADRDVLADRLVILPGPPPADLAAQPTLLTGLADRYGAGVVVVDSLKDAALRLSTDEVGASYNRGRQHLLMAGCELLELHHTVKRGPDGAAPKGINDIYGSAWLTNGCGSVVLLSGDPGDPIVGFHHVKQPAGEVGPWQLLHDPDAGQLTVESQVDLISLVRTKGVDGLTARDAAAALFDTPRPSKAEKEKARRRLAKLEAKKDLVCVEHDGISAWFLAARRGTGGYEE</sequence>
<evidence type="ECO:0000313" key="2">
    <source>
        <dbReference type="Proteomes" id="UP001501417"/>
    </source>
</evidence>
<evidence type="ECO:0008006" key="3">
    <source>
        <dbReference type="Google" id="ProtNLM"/>
    </source>
</evidence>
<dbReference type="Proteomes" id="UP001501417">
    <property type="component" value="Unassembled WGS sequence"/>
</dbReference>
<protein>
    <recommendedName>
        <fullName evidence="3">AAA family ATPase</fullName>
    </recommendedName>
</protein>
<dbReference type="Pfam" id="PF13481">
    <property type="entry name" value="AAA_25"/>
    <property type="match status" value="1"/>
</dbReference>
<dbReference type="Gene3D" id="3.40.50.300">
    <property type="entry name" value="P-loop containing nucleotide triphosphate hydrolases"/>
    <property type="match status" value="1"/>
</dbReference>
<proteinExistence type="predicted"/>
<comment type="caution">
    <text evidence="1">The sequence shown here is derived from an EMBL/GenBank/DDBJ whole genome shotgun (WGS) entry which is preliminary data.</text>
</comment>
<dbReference type="SUPFAM" id="SSF52540">
    <property type="entry name" value="P-loop containing nucleoside triphosphate hydrolases"/>
    <property type="match status" value="1"/>
</dbReference>
<evidence type="ECO:0000313" key="1">
    <source>
        <dbReference type="EMBL" id="GAA4296818.1"/>
    </source>
</evidence>
<keyword evidence="2" id="KW-1185">Reference proteome</keyword>
<reference evidence="2" key="1">
    <citation type="journal article" date="2019" name="Int. J. Syst. Evol. Microbiol.">
        <title>The Global Catalogue of Microorganisms (GCM) 10K type strain sequencing project: providing services to taxonomists for standard genome sequencing and annotation.</title>
        <authorList>
            <consortium name="The Broad Institute Genomics Platform"/>
            <consortium name="The Broad Institute Genome Sequencing Center for Infectious Disease"/>
            <person name="Wu L."/>
            <person name="Ma J."/>
        </authorList>
    </citation>
    <scope>NUCLEOTIDE SEQUENCE [LARGE SCALE GENOMIC DNA]</scope>
    <source>
        <strain evidence="2">JCM 17782</strain>
    </source>
</reference>
<organism evidence="1 2">
    <name type="scientific">Mycobacterium paraffinicum</name>
    <dbReference type="NCBI Taxonomy" id="53378"/>
    <lineage>
        <taxon>Bacteria</taxon>
        <taxon>Bacillati</taxon>
        <taxon>Actinomycetota</taxon>
        <taxon>Actinomycetes</taxon>
        <taxon>Mycobacteriales</taxon>
        <taxon>Mycobacteriaceae</taxon>
        <taxon>Mycobacterium</taxon>
    </lineage>
</organism>
<dbReference type="EMBL" id="BAABGF010000054">
    <property type="protein sequence ID" value="GAA4296818.1"/>
    <property type="molecule type" value="Genomic_DNA"/>
</dbReference>
<name>A0ABP8F7B4_9MYCO</name>
<gene>
    <name evidence="1" type="ORF">GCM10023161_48360</name>
</gene>
<dbReference type="InterPro" id="IPR027417">
    <property type="entry name" value="P-loop_NTPase"/>
</dbReference>